<organism evidence="2 3">
    <name type="scientific">Digitaria exilis</name>
    <dbReference type="NCBI Taxonomy" id="1010633"/>
    <lineage>
        <taxon>Eukaryota</taxon>
        <taxon>Viridiplantae</taxon>
        <taxon>Streptophyta</taxon>
        <taxon>Embryophyta</taxon>
        <taxon>Tracheophyta</taxon>
        <taxon>Spermatophyta</taxon>
        <taxon>Magnoliopsida</taxon>
        <taxon>Liliopsida</taxon>
        <taxon>Poales</taxon>
        <taxon>Poaceae</taxon>
        <taxon>PACMAD clade</taxon>
        <taxon>Panicoideae</taxon>
        <taxon>Panicodae</taxon>
        <taxon>Paniceae</taxon>
        <taxon>Anthephorinae</taxon>
        <taxon>Digitaria</taxon>
    </lineage>
</organism>
<proteinExistence type="predicted"/>
<evidence type="ECO:0000313" key="3">
    <source>
        <dbReference type="Proteomes" id="UP000636709"/>
    </source>
</evidence>
<feature type="compositionally biased region" description="Pro residues" evidence="1">
    <location>
        <begin position="164"/>
        <end position="173"/>
    </location>
</feature>
<feature type="region of interest" description="Disordered" evidence="1">
    <location>
        <begin position="1"/>
        <end position="127"/>
    </location>
</feature>
<feature type="region of interest" description="Disordered" evidence="1">
    <location>
        <begin position="156"/>
        <end position="221"/>
    </location>
</feature>
<feature type="compositionally biased region" description="Basic and acidic residues" evidence="1">
    <location>
        <begin position="100"/>
        <end position="109"/>
    </location>
</feature>
<dbReference type="PANTHER" id="PTHR33673:SF3">
    <property type="entry name" value="SUPPRESSOR SRP40-LIKE PROTEIN"/>
    <property type="match status" value="1"/>
</dbReference>
<feature type="compositionally biased region" description="Basic and acidic residues" evidence="1">
    <location>
        <begin position="234"/>
        <end position="243"/>
    </location>
</feature>
<comment type="caution">
    <text evidence="2">The sequence shown here is derived from an EMBL/GenBank/DDBJ whole genome shotgun (WGS) entry which is preliminary data.</text>
</comment>
<feature type="compositionally biased region" description="Polar residues" evidence="1">
    <location>
        <begin position="10"/>
        <end position="23"/>
    </location>
</feature>
<evidence type="ECO:0000313" key="2">
    <source>
        <dbReference type="EMBL" id="KAF8655117.1"/>
    </source>
</evidence>
<dbReference type="OrthoDB" id="676141at2759"/>
<feature type="compositionally biased region" description="Polar residues" evidence="1">
    <location>
        <begin position="64"/>
        <end position="98"/>
    </location>
</feature>
<reference evidence="2" key="1">
    <citation type="submission" date="2020-07" db="EMBL/GenBank/DDBJ databases">
        <title>Genome sequence and genetic diversity analysis of an under-domesticated orphan crop, white fonio (Digitaria exilis).</title>
        <authorList>
            <person name="Bennetzen J.L."/>
            <person name="Chen S."/>
            <person name="Ma X."/>
            <person name="Wang X."/>
            <person name="Yssel A.E.J."/>
            <person name="Chaluvadi S.R."/>
            <person name="Johnson M."/>
            <person name="Gangashetty P."/>
            <person name="Hamidou F."/>
            <person name="Sanogo M.D."/>
            <person name="Zwaenepoel A."/>
            <person name="Wallace J."/>
            <person name="Van De Peer Y."/>
            <person name="Van Deynze A."/>
        </authorList>
    </citation>
    <scope>NUCLEOTIDE SEQUENCE</scope>
    <source>
        <tissue evidence="2">Leaves</tissue>
    </source>
</reference>
<name>A0A835E1I1_9POAL</name>
<feature type="compositionally biased region" description="Basic and acidic residues" evidence="1">
    <location>
        <begin position="24"/>
        <end position="37"/>
    </location>
</feature>
<evidence type="ECO:0000256" key="1">
    <source>
        <dbReference type="SAM" id="MobiDB-lite"/>
    </source>
</evidence>
<feature type="compositionally biased region" description="Low complexity" evidence="1">
    <location>
        <begin position="38"/>
        <end position="47"/>
    </location>
</feature>
<sequence>MVHEQEDQKSGQVSTNPSATPAETDTKTPPDKSDKKGSSSSSSISSENIDEDDFFQIEGPILGSTLSFGQNPAITDIRQQSSSSANDPKQSPSVQAMSRATDECPDPKRIPSSVFARSKSTTPTDWSVTSNESLFSINVGNASFSKDHFFLYGKSGDMGNPNDPLAPLPPLPRPSTSSSPMKSDVAKITVQTSAKLKPVTRDGEDNTDYNHSLSHRSDGSTTSFAFPILAGDARSSESLKDEPAGLARQSTSQLSEQAEPAVEHETLKVEAVAVAQEAEQAPVPALEPTVVAPAQASAPEPTPQQPAATKWFPCCSCCPFCC</sequence>
<dbReference type="PANTHER" id="PTHR33673">
    <property type="entry name" value="SUPPRESSOR SRP40-LIKE PROTEIN"/>
    <property type="match status" value="1"/>
</dbReference>
<gene>
    <name evidence="2" type="ORF">HU200_061251</name>
</gene>
<feature type="compositionally biased region" description="Polar residues" evidence="1">
    <location>
        <begin position="118"/>
        <end position="127"/>
    </location>
</feature>
<dbReference type="Gramene" id="Dexi2B01G0009440.1">
    <property type="protein sequence ID" value="Dexi2B01G0009440.1:cds"/>
    <property type="gene ID" value="Dexi2B01G0009440"/>
</dbReference>
<protein>
    <submittedName>
        <fullName evidence="2">Uncharacterized protein</fullName>
    </submittedName>
</protein>
<feature type="region of interest" description="Disordered" evidence="1">
    <location>
        <begin position="234"/>
        <end position="263"/>
    </location>
</feature>
<accession>A0A835E1I1</accession>
<dbReference type="EMBL" id="JACEFO010002599">
    <property type="protein sequence ID" value="KAF8655117.1"/>
    <property type="molecule type" value="Genomic_DNA"/>
</dbReference>
<dbReference type="AlphaFoldDB" id="A0A835E1I1"/>
<dbReference type="Proteomes" id="UP000636709">
    <property type="component" value="Unassembled WGS sequence"/>
</dbReference>
<keyword evidence="3" id="KW-1185">Reference proteome</keyword>